<dbReference type="STRING" id="349521.HCH_05815"/>
<proteinExistence type="predicted"/>
<dbReference type="KEGG" id="hch:HCH_05815"/>
<protein>
    <submittedName>
        <fullName evidence="1">Uncharacterized protein</fullName>
    </submittedName>
</protein>
<dbReference type="EMBL" id="CP000155">
    <property type="protein sequence ID" value="ABC32466.1"/>
    <property type="molecule type" value="Genomic_DNA"/>
</dbReference>
<keyword evidence="2" id="KW-1185">Reference proteome</keyword>
<evidence type="ECO:0000313" key="1">
    <source>
        <dbReference type="EMBL" id="ABC32466.1"/>
    </source>
</evidence>
<name>Q2SA58_HAHCH</name>
<evidence type="ECO:0000313" key="2">
    <source>
        <dbReference type="Proteomes" id="UP000000238"/>
    </source>
</evidence>
<accession>Q2SA58</accession>
<dbReference type="AlphaFoldDB" id="Q2SA58"/>
<reference evidence="1 2" key="1">
    <citation type="journal article" date="2005" name="Nucleic Acids Res.">
        <title>Genomic blueprint of Hahella chejuensis, a marine microbe producing an algicidal agent.</title>
        <authorList>
            <person name="Jeong H."/>
            <person name="Yim J.H."/>
            <person name="Lee C."/>
            <person name="Choi S.-H."/>
            <person name="Park Y.K."/>
            <person name="Yoon S.H."/>
            <person name="Hur C.-G."/>
            <person name="Kang H.-Y."/>
            <person name="Kim D."/>
            <person name="Lee H.H."/>
            <person name="Park K.H."/>
            <person name="Park S.-H."/>
            <person name="Park H.-S."/>
            <person name="Lee H.K."/>
            <person name="Oh T.K."/>
            <person name="Kim J.F."/>
        </authorList>
    </citation>
    <scope>NUCLEOTIDE SEQUENCE [LARGE SCALE GENOMIC DNA]</scope>
    <source>
        <strain evidence="1 2">KCTC 2396</strain>
    </source>
</reference>
<dbReference type="Proteomes" id="UP000000238">
    <property type="component" value="Chromosome"/>
</dbReference>
<organism evidence="1 2">
    <name type="scientific">Hahella chejuensis (strain KCTC 2396)</name>
    <dbReference type="NCBI Taxonomy" id="349521"/>
    <lineage>
        <taxon>Bacteria</taxon>
        <taxon>Pseudomonadati</taxon>
        <taxon>Pseudomonadota</taxon>
        <taxon>Gammaproteobacteria</taxon>
        <taxon>Oceanospirillales</taxon>
        <taxon>Hahellaceae</taxon>
        <taxon>Hahella</taxon>
    </lineage>
</organism>
<sequence>MFVQPPKPGSQRPTISTPTLRVGLSRYSPIAGSMPEMRNELLIDGNPAESLGSEEINHEEQELLLLNAIQFFCKNRYWNL</sequence>
<gene>
    <name evidence="1" type="ordered locus">HCH_05815</name>
</gene>
<dbReference type="HOGENOM" id="CLU_2584836_0_0_6"/>